<evidence type="ECO:0000313" key="3">
    <source>
        <dbReference type="Proteomes" id="UP001437256"/>
    </source>
</evidence>
<comment type="caution">
    <text evidence="2">The sequence shown here is derived from an EMBL/GenBank/DDBJ whole genome shotgun (WGS) entry which is preliminary data.</text>
</comment>
<keyword evidence="3" id="KW-1185">Reference proteome</keyword>
<sequence length="572" mass="65261">MFYRCPRCDLQVGGDMNEEALSEETLALSTSNHPPYSYEQLGMQYIASSKALEDLNLRIQELSTSLASLKKERAREAERNRLYISILHPIRRLPPELLTEIFRIRTYNGVDLQWKNFPGSLDTRKVPWVLGQVCRTWRLVAESTPDLWAKFNVIWTGTVSSERAAALEWLMTLHLEHAQEQPLDISFYSGSSSDSSHGRLQDRLLSLLCSRASQWRSARLQGDVNGLVHLRRFCGAFRSLTSLEIHFSDDDWTMDLISPFRVFEDCPSLTRFTLRGDPAVLLQEDNQIPWGQITRYEARETEDWIPDSGEHFVVLSKLVRVEVCVLDTSLSSPSNPPPPSLATSSFHFLHTLILRYALQVADMSMTPLLNWLILPSLRVLRFPNGLDCLVELVDFLDRSECSLEELTLAIDGNAVHSSHDFPGALTRLLEASALRSLHTLQIRGMPWAANSIRQRMWETILESLTLGAKGNTLYIPRLRRLTLNGCEGVDSTTTMRNHEALCTMVSSRCFIELDVLDERGLCYLEEMTLWNFGIKGTIPLKQSSMDRLLEISSTRGLTFSWYWGDLDWDIDD</sequence>
<keyword evidence="1" id="KW-0175">Coiled coil</keyword>
<evidence type="ECO:0008006" key="4">
    <source>
        <dbReference type="Google" id="ProtNLM"/>
    </source>
</evidence>
<evidence type="ECO:0000256" key="1">
    <source>
        <dbReference type="SAM" id="Coils"/>
    </source>
</evidence>
<feature type="coiled-coil region" evidence="1">
    <location>
        <begin position="52"/>
        <end position="79"/>
    </location>
</feature>
<protein>
    <recommendedName>
        <fullName evidence="4">F-box domain-containing protein</fullName>
    </recommendedName>
</protein>
<dbReference type="Proteomes" id="UP001437256">
    <property type="component" value="Unassembled WGS sequence"/>
</dbReference>
<dbReference type="EMBL" id="JBBXMP010000107">
    <property type="protein sequence ID" value="KAL0062364.1"/>
    <property type="molecule type" value="Genomic_DNA"/>
</dbReference>
<gene>
    <name evidence="2" type="ORF">AAF712_010775</name>
</gene>
<name>A0ABR2ZN59_9AGAR</name>
<reference evidence="2 3" key="1">
    <citation type="submission" date="2024-05" db="EMBL/GenBank/DDBJ databases">
        <title>A draft genome resource for the thread blight pathogen Marasmius tenuissimus strain MS-2.</title>
        <authorList>
            <person name="Yulfo-Soto G.E."/>
            <person name="Baruah I.K."/>
            <person name="Amoako-Attah I."/>
            <person name="Bukari Y."/>
            <person name="Meinhardt L.W."/>
            <person name="Bailey B.A."/>
            <person name="Cohen S.P."/>
        </authorList>
    </citation>
    <scope>NUCLEOTIDE SEQUENCE [LARGE SCALE GENOMIC DNA]</scope>
    <source>
        <strain evidence="2 3">MS-2</strain>
    </source>
</reference>
<proteinExistence type="predicted"/>
<accession>A0ABR2ZN59</accession>
<organism evidence="2 3">
    <name type="scientific">Marasmius tenuissimus</name>
    <dbReference type="NCBI Taxonomy" id="585030"/>
    <lineage>
        <taxon>Eukaryota</taxon>
        <taxon>Fungi</taxon>
        <taxon>Dikarya</taxon>
        <taxon>Basidiomycota</taxon>
        <taxon>Agaricomycotina</taxon>
        <taxon>Agaricomycetes</taxon>
        <taxon>Agaricomycetidae</taxon>
        <taxon>Agaricales</taxon>
        <taxon>Marasmiineae</taxon>
        <taxon>Marasmiaceae</taxon>
        <taxon>Marasmius</taxon>
    </lineage>
</organism>
<evidence type="ECO:0000313" key="2">
    <source>
        <dbReference type="EMBL" id="KAL0062364.1"/>
    </source>
</evidence>